<protein>
    <recommendedName>
        <fullName evidence="2">Co-chaperone DjlA N-terminal domain-containing protein</fullName>
    </recommendedName>
</protein>
<gene>
    <name evidence="3" type="ORF">METZ01_LOCUS254596</name>
</gene>
<dbReference type="Pfam" id="PF05099">
    <property type="entry name" value="TerB"/>
    <property type="match status" value="1"/>
</dbReference>
<dbReference type="AlphaFoldDB" id="A0A382IR70"/>
<evidence type="ECO:0000259" key="2">
    <source>
        <dbReference type="Pfam" id="PF05099"/>
    </source>
</evidence>
<dbReference type="InterPro" id="IPR029024">
    <property type="entry name" value="TerB-like"/>
</dbReference>
<organism evidence="3">
    <name type="scientific">marine metagenome</name>
    <dbReference type="NCBI Taxonomy" id="408172"/>
    <lineage>
        <taxon>unclassified sequences</taxon>
        <taxon>metagenomes</taxon>
        <taxon>ecological metagenomes</taxon>
    </lineage>
</organism>
<sequence>MFNFLKKKESSKLQQIDIISKTASLLIHAAKIDENYTNNEKIIIEKTLVELGANKEKLNELMKRAEENEENSNQILDFTKDIKSTDQNFKIKLIESLWKIIYSDKTSDIYESNLMRRLSGLLYLDNKMVGDIKEKIKKNLNK</sequence>
<evidence type="ECO:0000313" key="3">
    <source>
        <dbReference type="EMBL" id="SVC01742.1"/>
    </source>
</evidence>
<dbReference type="SUPFAM" id="SSF158682">
    <property type="entry name" value="TerB-like"/>
    <property type="match status" value="1"/>
</dbReference>
<feature type="coiled-coil region" evidence="1">
    <location>
        <begin position="48"/>
        <end position="75"/>
    </location>
</feature>
<name>A0A382IR70_9ZZZZ</name>
<dbReference type="InterPro" id="IPR007791">
    <property type="entry name" value="DjlA_N"/>
</dbReference>
<dbReference type="Gene3D" id="1.10.3680.10">
    <property type="entry name" value="TerB-like"/>
    <property type="match status" value="1"/>
</dbReference>
<feature type="domain" description="Co-chaperone DjlA N-terminal" evidence="2">
    <location>
        <begin position="22"/>
        <end position="129"/>
    </location>
</feature>
<reference evidence="3" key="1">
    <citation type="submission" date="2018-05" db="EMBL/GenBank/DDBJ databases">
        <authorList>
            <person name="Lanie J.A."/>
            <person name="Ng W.-L."/>
            <person name="Kazmierczak K.M."/>
            <person name="Andrzejewski T.M."/>
            <person name="Davidsen T.M."/>
            <person name="Wayne K.J."/>
            <person name="Tettelin H."/>
            <person name="Glass J.I."/>
            <person name="Rusch D."/>
            <person name="Podicherti R."/>
            <person name="Tsui H.-C.T."/>
            <person name="Winkler M.E."/>
        </authorList>
    </citation>
    <scope>NUCLEOTIDE SEQUENCE</scope>
</reference>
<evidence type="ECO:0000256" key="1">
    <source>
        <dbReference type="SAM" id="Coils"/>
    </source>
</evidence>
<accession>A0A382IR70</accession>
<proteinExistence type="predicted"/>
<dbReference type="EMBL" id="UINC01068832">
    <property type="protein sequence ID" value="SVC01742.1"/>
    <property type="molecule type" value="Genomic_DNA"/>
</dbReference>
<keyword evidence="1" id="KW-0175">Coiled coil</keyword>
<dbReference type="CDD" id="cd07313">
    <property type="entry name" value="terB_like_2"/>
    <property type="match status" value="1"/>
</dbReference>